<evidence type="ECO:0000313" key="2">
    <source>
        <dbReference type="EMBL" id="EDK44312.1"/>
    </source>
</evidence>
<dbReference type="VEuPathDB" id="FungiDB:LELG_02491"/>
<reference evidence="2 3" key="1">
    <citation type="journal article" date="2009" name="Nature">
        <title>Evolution of pathogenicity and sexual reproduction in eight Candida genomes.</title>
        <authorList>
            <person name="Butler G."/>
            <person name="Rasmussen M.D."/>
            <person name="Lin M.F."/>
            <person name="Santos M.A."/>
            <person name="Sakthikumar S."/>
            <person name="Munro C.A."/>
            <person name="Rheinbay E."/>
            <person name="Grabherr M."/>
            <person name="Forche A."/>
            <person name="Reedy J.L."/>
            <person name="Agrafioti I."/>
            <person name="Arnaud M.B."/>
            <person name="Bates S."/>
            <person name="Brown A.J."/>
            <person name="Brunke S."/>
            <person name="Costanzo M.C."/>
            <person name="Fitzpatrick D.A."/>
            <person name="de Groot P.W."/>
            <person name="Harris D."/>
            <person name="Hoyer L.L."/>
            <person name="Hube B."/>
            <person name="Klis F.M."/>
            <person name="Kodira C."/>
            <person name="Lennard N."/>
            <person name="Logue M.E."/>
            <person name="Martin R."/>
            <person name="Neiman A.M."/>
            <person name="Nikolaou E."/>
            <person name="Quail M.A."/>
            <person name="Quinn J."/>
            <person name="Santos M.C."/>
            <person name="Schmitzberger F.F."/>
            <person name="Sherlock G."/>
            <person name="Shah P."/>
            <person name="Silverstein K.A."/>
            <person name="Skrzypek M.S."/>
            <person name="Soll D."/>
            <person name="Staggs R."/>
            <person name="Stansfield I."/>
            <person name="Stumpf M.P."/>
            <person name="Sudbery P.E."/>
            <person name="Srikantha T."/>
            <person name="Zeng Q."/>
            <person name="Berman J."/>
            <person name="Berriman M."/>
            <person name="Heitman J."/>
            <person name="Gow N.A."/>
            <person name="Lorenz M.C."/>
            <person name="Birren B.W."/>
            <person name="Kellis M."/>
            <person name="Cuomo C.A."/>
        </authorList>
    </citation>
    <scope>NUCLEOTIDE SEQUENCE [LARGE SCALE GENOMIC DNA]</scope>
    <source>
        <strain evidence="3">ATCC 11503 / BCRC 21390 / CBS 2605 / JCM 1781 / NBRC 1676 / NRRL YB-4239</strain>
    </source>
</reference>
<dbReference type="eggNOG" id="KOG4132">
    <property type="taxonomic scope" value="Eukaryota"/>
</dbReference>
<dbReference type="InParanoid" id="A5DYQ4"/>
<organism evidence="2 3">
    <name type="scientific">Lodderomyces elongisporus (strain ATCC 11503 / CBS 2605 / JCM 1781 / NBRC 1676 / NRRL YB-4239)</name>
    <name type="common">Yeast</name>
    <name type="synonym">Saccharomyces elongisporus</name>
    <dbReference type="NCBI Taxonomy" id="379508"/>
    <lineage>
        <taxon>Eukaryota</taxon>
        <taxon>Fungi</taxon>
        <taxon>Dikarya</taxon>
        <taxon>Ascomycota</taxon>
        <taxon>Saccharomycotina</taxon>
        <taxon>Pichiomycetes</taxon>
        <taxon>Debaryomycetaceae</taxon>
        <taxon>Candida/Lodderomyces clade</taxon>
        <taxon>Lodderomyces</taxon>
    </lineage>
</organism>
<dbReference type="STRING" id="379508.A5DYQ4"/>
<dbReference type="Proteomes" id="UP000001996">
    <property type="component" value="Unassembled WGS sequence"/>
</dbReference>
<dbReference type="PANTHER" id="PTHR12390:SF0">
    <property type="entry name" value="UROPORPHYRINOGEN-III SYNTHASE"/>
    <property type="match status" value="1"/>
</dbReference>
<dbReference type="InterPro" id="IPR036108">
    <property type="entry name" value="4pyrrol_syn_uPrphyn_synt_sf"/>
</dbReference>
<dbReference type="Gene3D" id="3.40.50.10090">
    <property type="match status" value="2"/>
</dbReference>
<dbReference type="Pfam" id="PF02602">
    <property type="entry name" value="HEM4"/>
    <property type="match status" value="1"/>
</dbReference>
<keyword evidence="3" id="KW-1185">Reference proteome</keyword>
<dbReference type="EMBL" id="CH981526">
    <property type="protein sequence ID" value="EDK44312.1"/>
    <property type="molecule type" value="Genomic_DNA"/>
</dbReference>
<evidence type="ECO:0000259" key="1">
    <source>
        <dbReference type="Pfam" id="PF02602"/>
    </source>
</evidence>
<feature type="domain" description="Tetrapyrrole biosynthesis uroporphyrinogen III synthase" evidence="1">
    <location>
        <begin position="21"/>
        <end position="270"/>
    </location>
</feature>
<dbReference type="InterPro" id="IPR039793">
    <property type="entry name" value="UROS/Hem4"/>
</dbReference>
<dbReference type="FunCoup" id="A5DYQ4">
    <property type="interactions" value="119"/>
</dbReference>
<sequence length="283" mass="32319">MTIDDKQTVILLKNPSTPTDPYEALLQAKNYSPKFIRLLTHEHKDKLLTKQYLTNHAFLKDTQYFIITSQRAVEMFQECIEEIRQDAILGNHEENVVETILSKTGYTVGPATYSILKKVGFKDVRGGIDAGNGAKLSDLIINDIKDVNTKIVFFTGEIRKDIIPKKLTTPVPCEFLGFSQFEEFVMYKTMERDDIIDKFQELHAEMNGQGWVIFYSPQGTRDIVKHLKQNIREGKKYWKLGVIGPTTEEYLIANDLKPDVVAQRPDAESLCSAMIEFDTSNSQ</sequence>
<dbReference type="InterPro" id="IPR003754">
    <property type="entry name" value="4pyrrol_synth_uPrphyn_synth"/>
</dbReference>
<dbReference type="PANTHER" id="PTHR12390">
    <property type="entry name" value="UROPORPHYRINOGEN III SYNTHASE"/>
    <property type="match status" value="1"/>
</dbReference>
<dbReference type="GO" id="GO:0005829">
    <property type="term" value="C:cytosol"/>
    <property type="evidence" value="ECO:0007669"/>
    <property type="project" value="TreeGrafter"/>
</dbReference>
<dbReference type="GO" id="GO:0006782">
    <property type="term" value="P:protoporphyrinogen IX biosynthetic process"/>
    <property type="evidence" value="ECO:0007669"/>
    <property type="project" value="UniProtKB-UniPathway"/>
</dbReference>
<gene>
    <name evidence="2" type="ORF">LELG_02491</name>
</gene>
<dbReference type="HOGENOM" id="CLU_051874_0_1_1"/>
<protein>
    <recommendedName>
        <fullName evidence="1">Tetrapyrrole biosynthesis uroporphyrinogen III synthase domain-containing protein</fullName>
    </recommendedName>
</protein>
<proteinExistence type="predicted"/>
<dbReference type="CDD" id="cd06578">
    <property type="entry name" value="HemD"/>
    <property type="match status" value="1"/>
</dbReference>
<evidence type="ECO:0000313" key="3">
    <source>
        <dbReference type="Proteomes" id="UP000001996"/>
    </source>
</evidence>
<dbReference type="AlphaFoldDB" id="A5DYQ4"/>
<dbReference type="KEGG" id="lel:PVL30_003329"/>
<accession>A5DYQ4</accession>
<dbReference type="SUPFAM" id="SSF69618">
    <property type="entry name" value="HemD-like"/>
    <property type="match status" value="1"/>
</dbReference>
<dbReference type="GO" id="GO:0006780">
    <property type="term" value="P:uroporphyrinogen III biosynthetic process"/>
    <property type="evidence" value="ECO:0007669"/>
    <property type="project" value="InterPro"/>
</dbReference>
<dbReference type="UniPathway" id="UPA00251">
    <property type="reaction ID" value="UER00320"/>
</dbReference>
<name>A5DYQ4_LODEL</name>
<dbReference type="OrthoDB" id="5595751at2759"/>
<dbReference type="GO" id="GO:0004852">
    <property type="term" value="F:uroporphyrinogen-III synthase activity"/>
    <property type="evidence" value="ECO:0007669"/>
    <property type="project" value="EnsemblFungi"/>
</dbReference>
<dbReference type="GeneID" id="5233107"/>
<dbReference type="OMA" id="IHGADTG"/>